<feature type="compositionally biased region" description="Basic residues" evidence="1">
    <location>
        <begin position="572"/>
        <end position="581"/>
    </location>
</feature>
<reference evidence="2" key="1">
    <citation type="submission" date="2021-10" db="EMBL/GenBank/DDBJ databases">
        <title>De novo Genome Assembly of Clathrus columnatus (Basidiomycota, Fungi) Using Illumina and Nanopore Sequence Data.</title>
        <authorList>
            <person name="Ogiso-Tanaka E."/>
            <person name="Itagaki H."/>
            <person name="Hosoya T."/>
            <person name="Hosaka K."/>
        </authorList>
    </citation>
    <scope>NUCLEOTIDE SEQUENCE</scope>
    <source>
        <strain evidence="2">MO-923</strain>
    </source>
</reference>
<evidence type="ECO:0000256" key="1">
    <source>
        <dbReference type="SAM" id="MobiDB-lite"/>
    </source>
</evidence>
<gene>
    <name evidence="2" type="ORF">Clacol_010066</name>
</gene>
<name>A0AAV5AS01_9AGAM</name>
<sequence>MSADLYEENHRKRRRNRMRVSCLNCYASKRKTGLCVYELDDPDARDPSLDETTHLRNRIAELESVIRELNNRPHPRWFTASGTEHLPELVAARRSSTTSITTDIGNITADTSTASMSFNPTPRKASLRARTLSSSFKFQEERVSGDVKIGTKRKYQEDDSTKTRDASFASKARKGLLVRRHSDASYFTDDDEDYIDEEDYDKNESRSRYRNINRRSRVTAGKRVPSTFGRAQTTEKTAYTFPNRHNPSLHDSHNKASPKSVTIVSSDPASRSTSVSGICLKNNNNGSDNSPFSPITPFLPIGESEVDMMTSDRPPKINHINCQSALGLIFDGNDSYSNAQPQAEDYRNDAEEDIDKLETRRYPLRQNVVWSDRKDDCTISAPVTTGLGDSNKRKVKLTLKVKKPTKSCHISTSQKNKQSTHDDCAFDEPKNEICASLGCPHLTSAPDHSNLASFIKALGDIGNILRLAHGISKGKDDFDTSNTQIECELFKRIIGLDDYLSSINQTQVDGHPLPDGIIIPNAVHTNDEDSSSRVPGLQSGRDISIDVETQEESSLPATTTVIAPLSCPVPVKKKRGSKKSRICSDKPSKPTAPIIPDNSTKIPTVSVVAAPFSPAPTPASILARSALQKQHVAKESQTTALPPTVTLASILGSTRNTGPSQQLTTPPRLINTPGLTLLPTPTFSPSSPLIRPVNSAIRRPDADFIPFYSNHSHIGENDDSCRNSDWQGIEPGPFPALVGGPTAAPPALLSAWLVNSNNSKTLMGSFMHRGQGLTGQKQQDQQPRCSTTETDVSIPLTASTLSPLLNNLDSAKIGDVKNQNPFSTVVIAPIASNTGEPDGNMDVDEEIDLDVDAEGEPAPESGYEYGYFDDGYRYECVWVGDS</sequence>
<feature type="region of interest" description="Disordered" evidence="1">
    <location>
        <begin position="240"/>
        <end position="274"/>
    </location>
</feature>
<evidence type="ECO:0000313" key="2">
    <source>
        <dbReference type="EMBL" id="GJJ15788.1"/>
    </source>
</evidence>
<feature type="region of interest" description="Disordered" evidence="1">
    <location>
        <begin position="572"/>
        <end position="597"/>
    </location>
</feature>
<proteinExistence type="predicted"/>
<protein>
    <submittedName>
        <fullName evidence="2">Uncharacterized protein</fullName>
    </submittedName>
</protein>
<feature type="compositionally biased region" description="Polar residues" evidence="1">
    <location>
        <begin position="255"/>
        <end position="274"/>
    </location>
</feature>
<accession>A0AAV5AS01</accession>
<dbReference type="Proteomes" id="UP001050691">
    <property type="component" value="Unassembled WGS sequence"/>
</dbReference>
<keyword evidence="3" id="KW-1185">Reference proteome</keyword>
<comment type="caution">
    <text evidence="2">The sequence shown here is derived from an EMBL/GenBank/DDBJ whole genome shotgun (WGS) entry which is preliminary data.</text>
</comment>
<organism evidence="2 3">
    <name type="scientific">Clathrus columnatus</name>
    <dbReference type="NCBI Taxonomy" id="1419009"/>
    <lineage>
        <taxon>Eukaryota</taxon>
        <taxon>Fungi</taxon>
        <taxon>Dikarya</taxon>
        <taxon>Basidiomycota</taxon>
        <taxon>Agaricomycotina</taxon>
        <taxon>Agaricomycetes</taxon>
        <taxon>Phallomycetidae</taxon>
        <taxon>Phallales</taxon>
        <taxon>Clathraceae</taxon>
        <taxon>Clathrus</taxon>
    </lineage>
</organism>
<dbReference type="EMBL" id="BPWL01000011">
    <property type="protein sequence ID" value="GJJ15788.1"/>
    <property type="molecule type" value="Genomic_DNA"/>
</dbReference>
<evidence type="ECO:0000313" key="3">
    <source>
        <dbReference type="Proteomes" id="UP001050691"/>
    </source>
</evidence>
<dbReference type="AlphaFoldDB" id="A0AAV5AS01"/>